<organism evidence="1 2">
    <name type="scientific">Zymomonas mobilis subsp. mobilis (strain ATCC 10988 / DSM 424 / LMG 404 / NCIMB 8938 / NRRL B-806 / ZM1)</name>
    <dbReference type="NCBI Taxonomy" id="555217"/>
    <lineage>
        <taxon>Bacteria</taxon>
        <taxon>Pseudomonadati</taxon>
        <taxon>Pseudomonadota</taxon>
        <taxon>Alphaproteobacteria</taxon>
        <taxon>Sphingomonadales</taxon>
        <taxon>Zymomonadaceae</taxon>
        <taxon>Zymomonas</taxon>
    </lineage>
</organism>
<dbReference type="KEGG" id="zmm:Zmob_0090"/>
<accession>A0A0H3FVW1</accession>
<dbReference type="Gene3D" id="1.25.40.10">
    <property type="entry name" value="Tetratricopeptide repeat domain"/>
    <property type="match status" value="1"/>
</dbReference>
<evidence type="ECO:0000313" key="1">
    <source>
        <dbReference type="EMBL" id="AEH61943.1"/>
    </source>
</evidence>
<name>A0A0H3FVW1_ZYMMA</name>
<dbReference type="SUPFAM" id="SSF48452">
    <property type="entry name" value="TPR-like"/>
    <property type="match status" value="1"/>
</dbReference>
<dbReference type="EMBL" id="CP002850">
    <property type="protein sequence ID" value="AEH61943.1"/>
    <property type="molecule type" value="Genomic_DNA"/>
</dbReference>
<proteinExistence type="predicted"/>
<dbReference type="AlphaFoldDB" id="A0A0H3FVW1"/>
<reference evidence="1 2" key="1">
    <citation type="journal article" date="2011" name="J. Bacteriol.">
        <title>Genome sequence of the ethanol-producing Zymomonas mobilis subsp. mobilis lectotype strain ATCC 10988.</title>
        <authorList>
            <person name="Pappas K.M."/>
            <person name="Kouvelis V.N."/>
            <person name="Saunders E."/>
            <person name="Brettin T.S."/>
            <person name="Bruce D."/>
            <person name="Detter C."/>
            <person name="Balakireva M."/>
            <person name="Han C.S."/>
            <person name="Savvakis G."/>
            <person name="Kyrpides N.C."/>
            <person name="Typas M.A."/>
        </authorList>
    </citation>
    <scope>NUCLEOTIDE SEQUENCE [LARGE SCALE GENOMIC DNA]</scope>
    <source>
        <strain evidence="2">ATCC 10988 / DSM 424 / CCUG 17860 / LMG 404 / NCIMB 8938 / NRRL B-806 / ZM1</strain>
    </source>
</reference>
<protein>
    <recommendedName>
        <fullName evidence="3">Cytochrome c biogenesis factor-like protein</fullName>
    </recommendedName>
</protein>
<evidence type="ECO:0008006" key="3">
    <source>
        <dbReference type="Google" id="ProtNLM"/>
    </source>
</evidence>
<evidence type="ECO:0000313" key="2">
    <source>
        <dbReference type="Proteomes" id="UP000001494"/>
    </source>
</evidence>
<dbReference type="eggNOG" id="COG4235">
    <property type="taxonomic scope" value="Bacteria"/>
</dbReference>
<dbReference type="HOGENOM" id="CLU_1304212_0_0_5"/>
<dbReference type="GeneID" id="79903630"/>
<dbReference type="Proteomes" id="UP000001494">
    <property type="component" value="Chromosome"/>
</dbReference>
<dbReference type="InterPro" id="IPR011990">
    <property type="entry name" value="TPR-like_helical_dom_sf"/>
</dbReference>
<gene>
    <name evidence="1" type="ordered locus">Zmob_0090</name>
</gene>
<sequence precursor="true">MNGWIIAFSLAVLLFLLCWKTARFSSMALQALAAALCFGLAGYAWQGSPFLKGHAAEAPEENGQKDDPFITDRGMFFSRYGEDARALITSDAFIKQGQYAYAVGWLKSEINQRPNSAMLWTALGDALVQASDGHLVPAAKLSFEQAEKLAPQAAGPAYFHAVALLGEGHLDETLAIWHRLLTDAPEKAAWRHNIEERMAILERLKSSLSDESH</sequence>
<dbReference type="OrthoDB" id="7390129at2"/>
<dbReference type="RefSeq" id="WP_011241061.1">
    <property type="nucleotide sequence ID" value="NC_017262.1"/>
</dbReference>